<dbReference type="EMBL" id="JASMRN010000003">
    <property type="protein sequence ID" value="MEZ7514673.1"/>
    <property type="molecule type" value="Genomic_DNA"/>
</dbReference>
<evidence type="ECO:0000313" key="2">
    <source>
        <dbReference type="EMBL" id="MEZ7514673.1"/>
    </source>
</evidence>
<comment type="caution">
    <text evidence="2">The sequence shown here is derived from an EMBL/GenBank/DDBJ whole genome shotgun (WGS) entry which is preliminary data.</text>
</comment>
<keyword evidence="3" id="KW-1185">Reference proteome</keyword>
<gene>
    <name evidence="2" type="ORF">QO192_05170</name>
</gene>
<sequence length="183" mass="20397">MIEKLFTEIAKEGFKEISKGISEGLKEGFKGGADKLSEGFKEKYLQKETPAVSEISENIPSELKDISKDVSEIENKIDFKPEAVVENKDSIKVDLDSIHGKLNDFVNGFKENLTNNVSVGKQADHLTDKGLDIAKDVNTYITDIKERLNQVGIDVDKIMEHLNSAQGTIDETDLEESDFDESE</sequence>
<feature type="region of interest" description="Disordered" evidence="1">
    <location>
        <begin position="164"/>
        <end position="183"/>
    </location>
</feature>
<dbReference type="Proteomes" id="UP001568894">
    <property type="component" value="Unassembled WGS sequence"/>
</dbReference>
<reference evidence="2 3" key="1">
    <citation type="submission" date="2023-05" db="EMBL/GenBank/DDBJ databases">
        <title>Adaptations of aquatic viruses from atmosphere-close ecosystems of the Central Arctic Ocean.</title>
        <authorList>
            <person name="Rahlff J."/>
            <person name="Holmfeldt K."/>
        </authorList>
    </citation>
    <scope>NUCLEOTIDE SEQUENCE [LARGE SCALE GENOMIC DNA]</scope>
    <source>
        <strain evidence="2 3">Arc14</strain>
    </source>
</reference>
<accession>A0ABV4KAI9</accession>
<protein>
    <submittedName>
        <fullName evidence="2">Uncharacterized protein</fullName>
    </submittedName>
</protein>
<feature type="compositionally biased region" description="Acidic residues" evidence="1">
    <location>
        <begin position="170"/>
        <end position="183"/>
    </location>
</feature>
<proteinExistence type="predicted"/>
<evidence type="ECO:0000256" key="1">
    <source>
        <dbReference type="SAM" id="MobiDB-lite"/>
    </source>
</evidence>
<dbReference type="RefSeq" id="WP_371568676.1">
    <property type="nucleotide sequence ID" value="NZ_JASMRN010000003.1"/>
</dbReference>
<organism evidence="2 3">
    <name type="scientific">Flavobacterium frigidarium</name>
    <dbReference type="NCBI Taxonomy" id="99286"/>
    <lineage>
        <taxon>Bacteria</taxon>
        <taxon>Pseudomonadati</taxon>
        <taxon>Bacteroidota</taxon>
        <taxon>Flavobacteriia</taxon>
        <taxon>Flavobacteriales</taxon>
        <taxon>Flavobacteriaceae</taxon>
        <taxon>Flavobacterium</taxon>
    </lineage>
</organism>
<name>A0ABV4KAI9_9FLAO</name>
<evidence type="ECO:0000313" key="3">
    <source>
        <dbReference type="Proteomes" id="UP001568894"/>
    </source>
</evidence>